<evidence type="ECO:0000256" key="3">
    <source>
        <dbReference type="ARBA" id="ARBA00023054"/>
    </source>
</evidence>
<gene>
    <name evidence="7" type="ORF">Celaphus_00007028</name>
</gene>
<dbReference type="AlphaFoldDB" id="A0A212CZE0"/>
<protein>
    <submittedName>
        <fullName evidence="7">Uncharacterized protein</fullName>
    </submittedName>
</protein>
<accession>A0A212CZE0</accession>
<dbReference type="PANTHER" id="PTHR18921">
    <property type="entry name" value="MYOSIN HEAVY CHAIN - RELATED"/>
    <property type="match status" value="1"/>
</dbReference>
<sequence length="620" mass="71443">MSWFGGLGLSLGHSLGQVGGTVASLTDYVSSFTKDVLRKGAEKVEELPDSAREEVVDFESILKSEIERLRILCSDLEEKYEASELQLKLQTASYRHQLHQKDIEIKLLTARQAAMKDELLKLQSVTHSVNLQDSFQPSTPAPFSLGYDVYQHALPFQNDDMDFADLIWSQQEINRLSNEVLRLEADVSHWRHFAQTSTAQGADSFNLKEIYKLQNTIKELEENRNKEIDDHQLEMAALQEIHQQKLAEISGRHRKQLKDCEEMIHDMQKATQVLAAEKVASTKKIKGLEIRVKYLKKKLSSVEKEMDALVRDQDQVNEMNKRFKRGELKPSIKKHSDDVTENEKVLPQRTSLEEASRQQQPLSDAENEMMRLSSLKQNKNLIEENLKLQKRAQVLEKENSLLNREKEELQLSLVRLSNEYEPIKSSTIGHMNLDSEVHHLRYDLEIKEGKLNENTTEKKLLIPELGELDRQKQKMTMQNRGYWKKGGSLSKLLKNRQVQRTQTALPSSWSIDQLSHGENGKLTQLIWQKDLEIRFLRMKVSSASSSGQHNEEIHQLQAYALEREQMLAVLDEKTRENSHLTRENFRTIDTIVAKEADLVKLEDATTELSPDLKRVVSGYV</sequence>
<feature type="coiled-coil region" evidence="4">
    <location>
        <begin position="59"/>
        <end position="86"/>
    </location>
</feature>
<evidence type="ECO:0000313" key="8">
    <source>
        <dbReference type="Proteomes" id="UP000242450"/>
    </source>
</evidence>
<name>A0A212CZE0_CEREH</name>
<evidence type="ECO:0000256" key="4">
    <source>
        <dbReference type="SAM" id="Coils"/>
    </source>
</evidence>
<keyword evidence="2" id="KW-0333">Golgi apparatus</keyword>
<evidence type="ECO:0000256" key="5">
    <source>
        <dbReference type="SAM" id="MobiDB-lite"/>
    </source>
</evidence>
<evidence type="ECO:0000313" key="7">
    <source>
        <dbReference type="EMBL" id="OWK11332.1"/>
    </source>
</evidence>
<evidence type="ECO:0000256" key="1">
    <source>
        <dbReference type="ARBA" id="ARBA00004555"/>
    </source>
</evidence>
<keyword evidence="6" id="KW-0732">Signal</keyword>
<dbReference type="GO" id="GO:0031267">
    <property type="term" value="F:small GTPase binding"/>
    <property type="evidence" value="ECO:0007669"/>
    <property type="project" value="TreeGrafter"/>
</dbReference>
<organism evidence="7 8">
    <name type="scientific">Cervus elaphus hippelaphus</name>
    <name type="common">European red deer</name>
    <dbReference type="NCBI Taxonomy" id="46360"/>
    <lineage>
        <taxon>Eukaryota</taxon>
        <taxon>Metazoa</taxon>
        <taxon>Chordata</taxon>
        <taxon>Craniata</taxon>
        <taxon>Vertebrata</taxon>
        <taxon>Euteleostomi</taxon>
        <taxon>Mammalia</taxon>
        <taxon>Eutheria</taxon>
        <taxon>Laurasiatheria</taxon>
        <taxon>Artiodactyla</taxon>
        <taxon>Ruminantia</taxon>
        <taxon>Pecora</taxon>
        <taxon>Cervidae</taxon>
        <taxon>Cervinae</taxon>
        <taxon>Cervus</taxon>
    </lineage>
</organism>
<feature type="region of interest" description="Disordered" evidence="5">
    <location>
        <begin position="326"/>
        <end position="365"/>
    </location>
</feature>
<comment type="caution">
    <text evidence="7">The sequence shown here is derived from an EMBL/GenBank/DDBJ whole genome shotgun (WGS) entry which is preliminary data.</text>
</comment>
<keyword evidence="3 4" id="KW-0175">Coiled coil</keyword>
<feature type="coiled-coil region" evidence="4">
    <location>
        <begin position="285"/>
        <end position="319"/>
    </location>
</feature>
<evidence type="ECO:0000256" key="6">
    <source>
        <dbReference type="SAM" id="SignalP"/>
    </source>
</evidence>
<dbReference type="OrthoDB" id="9427134at2759"/>
<dbReference type="EMBL" id="MKHE01000010">
    <property type="protein sequence ID" value="OWK11332.1"/>
    <property type="molecule type" value="Genomic_DNA"/>
</dbReference>
<dbReference type="GO" id="GO:0005794">
    <property type="term" value="C:Golgi apparatus"/>
    <property type="evidence" value="ECO:0007669"/>
    <property type="project" value="UniProtKB-SubCell"/>
</dbReference>
<keyword evidence="8" id="KW-1185">Reference proteome</keyword>
<proteinExistence type="predicted"/>
<feature type="signal peptide" evidence="6">
    <location>
        <begin position="1"/>
        <end position="16"/>
    </location>
</feature>
<dbReference type="PANTHER" id="PTHR18921:SF2">
    <property type="entry name" value="THYROID RECEPTOR-INTERACTING PROTEIN 11"/>
    <property type="match status" value="1"/>
</dbReference>
<feature type="chain" id="PRO_5012194274" evidence="6">
    <location>
        <begin position="17"/>
        <end position="620"/>
    </location>
</feature>
<dbReference type="GO" id="GO:0006888">
    <property type="term" value="P:endoplasmic reticulum to Golgi vesicle-mediated transport"/>
    <property type="evidence" value="ECO:0007669"/>
    <property type="project" value="TreeGrafter"/>
</dbReference>
<feature type="coiled-coil region" evidence="4">
    <location>
        <begin position="210"/>
        <end position="248"/>
    </location>
</feature>
<feature type="coiled-coil region" evidence="4">
    <location>
        <begin position="365"/>
        <end position="419"/>
    </location>
</feature>
<feature type="compositionally biased region" description="Basic and acidic residues" evidence="5">
    <location>
        <begin position="326"/>
        <end position="356"/>
    </location>
</feature>
<reference evidence="7 8" key="1">
    <citation type="journal article" date="2018" name="Mol. Genet. Genomics">
        <title>The red deer Cervus elaphus genome CerEla1.0: sequencing, annotating, genes, and chromosomes.</title>
        <authorList>
            <person name="Bana N.A."/>
            <person name="Nyiri A."/>
            <person name="Nagy J."/>
            <person name="Frank K."/>
            <person name="Nagy T."/>
            <person name="Steger V."/>
            <person name="Schiller M."/>
            <person name="Lakatos P."/>
            <person name="Sugar L."/>
            <person name="Horn P."/>
            <person name="Barta E."/>
            <person name="Orosz L."/>
        </authorList>
    </citation>
    <scope>NUCLEOTIDE SEQUENCE [LARGE SCALE GENOMIC DNA]</scope>
    <source>
        <strain evidence="7">Hungarian</strain>
    </source>
</reference>
<evidence type="ECO:0000256" key="2">
    <source>
        <dbReference type="ARBA" id="ARBA00023034"/>
    </source>
</evidence>
<dbReference type="Proteomes" id="UP000242450">
    <property type="component" value="Chromosome 10"/>
</dbReference>
<comment type="subcellular location">
    <subcellularLocation>
        <location evidence="1">Golgi apparatus</location>
    </subcellularLocation>
</comment>
<dbReference type="GO" id="GO:0007030">
    <property type="term" value="P:Golgi organization"/>
    <property type="evidence" value="ECO:0007669"/>
    <property type="project" value="TreeGrafter"/>
</dbReference>